<evidence type="ECO:0000256" key="1">
    <source>
        <dbReference type="ARBA" id="ARBA00010982"/>
    </source>
</evidence>
<dbReference type="AlphaFoldDB" id="A0A0A2XMS7"/>
<feature type="domain" description="Thiolase C-terminal" evidence="6">
    <location>
        <begin position="295"/>
        <end position="433"/>
    </location>
</feature>
<evidence type="ECO:0000313" key="7">
    <source>
        <dbReference type="EMBL" id="KGQ33508.1"/>
    </source>
</evidence>
<organism evidence="7 8">
    <name type="scientific">Gallibacterium genomosp. 2</name>
    <dbReference type="NCBI Taxonomy" id="155517"/>
    <lineage>
        <taxon>Bacteria</taxon>
        <taxon>Pseudomonadati</taxon>
        <taxon>Pseudomonadota</taxon>
        <taxon>Gammaproteobacteria</taxon>
        <taxon>Pasteurellales</taxon>
        <taxon>Pasteurellaceae</taxon>
        <taxon>Gallibacterium</taxon>
    </lineage>
</organism>
<protein>
    <submittedName>
        <fullName evidence="7">Acetyl-CoA acetyltransferase</fullName>
    </submittedName>
</protein>
<accession>A0A0A2XMS7</accession>
<evidence type="ECO:0000259" key="5">
    <source>
        <dbReference type="Pfam" id="PF00108"/>
    </source>
</evidence>
<dbReference type="GO" id="GO:0003988">
    <property type="term" value="F:acetyl-CoA C-acyltransferase activity"/>
    <property type="evidence" value="ECO:0007669"/>
    <property type="project" value="UniProtKB-ARBA"/>
</dbReference>
<comment type="similarity">
    <text evidence="1 4">Belongs to the thiolase-like superfamily. Thiolase family.</text>
</comment>
<dbReference type="Gene3D" id="3.40.47.10">
    <property type="match status" value="1"/>
</dbReference>
<evidence type="ECO:0000259" key="6">
    <source>
        <dbReference type="Pfam" id="PF02803"/>
    </source>
</evidence>
<dbReference type="RefSeq" id="WP_039134054.1">
    <property type="nucleotide sequence ID" value="NZ_JPXY01000014.1"/>
</dbReference>
<dbReference type="SUPFAM" id="SSF53901">
    <property type="entry name" value="Thiolase-like"/>
    <property type="match status" value="2"/>
</dbReference>
<dbReference type="Pfam" id="PF02803">
    <property type="entry name" value="Thiolase_C"/>
    <property type="match status" value="1"/>
</dbReference>
<sequence length="435" mass="48087">MSEQPVLTTSKGARVAVVDGIRTPFIKKNTLFKEARAKDLGAMVANELLSRLAVPKDKIEQVVFGQVIQDPDIPNLSREISLLLNMPKAQSYTVSSSCPTGLQVLINLSNSILMGNAHYALAGGADSLSNAPIRLNSHLIQLFRDVMAAKSYEEKYRLLRQITWQDFKLQALNLKDPLTQLSLSAVSEQMAQDFHLSRQELDEYAARSHRLAYQAWQSGELRQQVMVSFPPPYKDFVVSDNQIEKHVKPEFYQKFKPFNGKNYGTATDWNTSHSCDGAAAVLLMNEHTAKAEGLNILGYIRHYTMTANDVWKNMFVGVTYSIAKVLQNANMRLSDLDLIDIHETSSAQILSNLKLIESETFARQHLNRSAAIGQVDMSKLNILGGSLAYGNPRAVSSLRLIIQSLYALKQRGGGRSLIASSGLGGIGGAMVLESE</sequence>
<dbReference type="CDD" id="cd00751">
    <property type="entry name" value="thiolase"/>
    <property type="match status" value="1"/>
</dbReference>
<dbReference type="InterPro" id="IPR002155">
    <property type="entry name" value="Thiolase"/>
</dbReference>
<dbReference type="EMBL" id="JPXY01000014">
    <property type="protein sequence ID" value="KGQ33508.1"/>
    <property type="molecule type" value="Genomic_DNA"/>
</dbReference>
<dbReference type="Proteomes" id="UP000030418">
    <property type="component" value="Unassembled WGS sequence"/>
</dbReference>
<dbReference type="PANTHER" id="PTHR18919:SF107">
    <property type="entry name" value="ACETYL-COA ACETYLTRANSFERASE, CYTOSOLIC"/>
    <property type="match status" value="1"/>
</dbReference>
<evidence type="ECO:0000256" key="2">
    <source>
        <dbReference type="ARBA" id="ARBA00022679"/>
    </source>
</evidence>
<dbReference type="InterPro" id="IPR020617">
    <property type="entry name" value="Thiolase_C"/>
</dbReference>
<reference evidence="7 8" key="1">
    <citation type="submission" date="2014-08" db="EMBL/GenBank/DDBJ databases">
        <title>Chaperone-usher fimbriae in a diverse selection of Gallibacterium genomes.</title>
        <authorList>
            <person name="Kudirkiene E."/>
            <person name="Bager R.J."/>
            <person name="Johnson T.J."/>
            <person name="Bojesen A.M."/>
        </authorList>
    </citation>
    <scope>NUCLEOTIDE SEQUENCE [LARGE SCALE GENOMIC DNA]</scope>
    <source>
        <strain evidence="7 8">CCM5976</strain>
    </source>
</reference>
<evidence type="ECO:0000256" key="3">
    <source>
        <dbReference type="ARBA" id="ARBA00023315"/>
    </source>
</evidence>
<dbReference type="InterPro" id="IPR020616">
    <property type="entry name" value="Thiolase_N"/>
</dbReference>
<keyword evidence="8" id="KW-1185">Reference proteome</keyword>
<proteinExistence type="inferred from homology"/>
<dbReference type="GO" id="GO:0005829">
    <property type="term" value="C:cytosol"/>
    <property type="evidence" value="ECO:0007669"/>
    <property type="project" value="TreeGrafter"/>
</dbReference>
<gene>
    <name evidence="7" type="ORF">P375_02700</name>
</gene>
<dbReference type="NCBIfam" id="TIGR01930">
    <property type="entry name" value="AcCoA-C-Actrans"/>
    <property type="match status" value="1"/>
</dbReference>
<dbReference type="InterPro" id="IPR016039">
    <property type="entry name" value="Thiolase-like"/>
</dbReference>
<feature type="domain" description="Thiolase N-terminal" evidence="5">
    <location>
        <begin position="15"/>
        <end position="286"/>
    </location>
</feature>
<dbReference type="PANTHER" id="PTHR18919">
    <property type="entry name" value="ACETYL-COA C-ACYLTRANSFERASE"/>
    <property type="match status" value="1"/>
</dbReference>
<comment type="caution">
    <text evidence="7">The sequence shown here is derived from an EMBL/GenBank/DDBJ whole genome shotgun (WGS) entry which is preliminary data.</text>
</comment>
<evidence type="ECO:0000313" key="8">
    <source>
        <dbReference type="Proteomes" id="UP000030418"/>
    </source>
</evidence>
<name>A0A0A2XMS7_9PAST</name>
<dbReference type="PIRSF" id="PIRSF000429">
    <property type="entry name" value="Ac-CoA_Ac_transf"/>
    <property type="match status" value="1"/>
</dbReference>
<keyword evidence="2 4" id="KW-0808">Transferase</keyword>
<keyword evidence="3 4" id="KW-0012">Acyltransferase</keyword>
<evidence type="ECO:0000256" key="4">
    <source>
        <dbReference type="RuleBase" id="RU003557"/>
    </source>
</evidence>
<dbReference type="Pfam" id="PF00108">
    <property type="entry name" value="Thiolase_N"/>
    <property type="match status" value="1"/>
</dbReference>